<proteinExistence type="inferred from homology"/>
<feature type="signal peptide" evidence="7">
    <location>
        <begin position="1"/>
        <end position="18"/>
    </location>
</feature>
<comment type="domain">
    <text evidence="5">The RING-type zinc finger domain is essential for ubiquitin ligase activity.</text>
</comment>
<organism evidence="9 10">
    <name type="scientific">Coilia grayii</name>
    <name type="common">Gray's grenadier anchovy</name>
    <dbReference type="NCBI Taxonomy" id="363190"/>
    <lineage>
        <taxon>Eukaryota</taxon>
        <taxon>Metazoa</taxon>
        <taxon>Chordata</taxon>
        <taxon>Craniata</taxon>
        <taxon>Vertebrata</taxon>
        <taxon>Euteleostomi</taxon>
        <taxon>Actinopterygii</taxon>
        <taxon>Neopterygii</taxon>
        <taxon>Teleostei</taxon>
        <taxon>Clupei</taxon>
        <taxon>Clupeiformes</taxon>
        <taxon>Clupeoidei</taxon>
        <taxon>Engraulidae</taxon>
        <taxon>Coilinae</taxon>
        <taxon>Coilia</taxon>
    </lineage>
</organism>
<keyword evidence="2 5" id="KW-0479">Metal-binding</keyword>
<evidence type="ECO:0000256" key="7">
    <source>
        <dbReference type="SAM" id="SignalP"/>
    </source>
</evidence>
<dbReference type="GO" id="GO:0008270">
    <property type="term" value="F:zinc ion binding"/>
    <property type="evidence" value="ECO:0007669"/>
    <property type="project" value="UniProtKB-KW"/>
</dbReference>
<evidence type="ECO:0000256" key="5">
    <source>
        <dbReference type="RuleBase" id="RU201113"/>
    </source>
</evidence>
<feature type="domain" description="Seven-in-absentia protein TRAF-like" evidence="8">
    <location>
        <begin position="116"/>
        <end position="212"/>
    </location>
</feature>
<evidence type="ECO:0000256" key="2">
    <source>
        <dbReference type="ARBA" id="ARBA00022723"/>
    </source>
</evidence>
<dbReference type="EMBL" id="JBHFQA010000008">
    <property type="protein sequence ID" value="KAL2094181.1"/>
    <property type="molecule type" value="Genomic_DNA"/>
</dbReference>
<keyword evidence="4 5" id="KW-0862">Zinc</keyword>
<evidence type="ECO:0000313" key="9">
    <source>
        <dbReference type="EMBL" id="KAL2094181.1"/>
    </source>
</evidence>
<comment type="similarity">
    <text evidence="1 5">Belongs to the SINA (Seven in absentia) family.</text>
</comment>
<dbReference type="Gene3D" id="3.30.160.60">
    <property type="entry name" value="Classic Zinc Finger"/>
    <property type="match status" value="1"/>
</dbReference>
<dbReference type="Gene3D" id="2.60.210.10">
    <property type="entry name" value="Apoptosis, Tumor Necrosis Factor Receptor Associated Protein 2, Chain A"/>
    <property type="match status" value="1"/>
</dbReference>
<dbReference type="InterPro" id="IPR008974">
    <property type="entry name" value="TRAF-like"/>
</dbReference>
<evidence type="ECO:0000259" key="8">
    <source>
        <dbReference type="Pfam" id="PF03145"/>
    </source>
</evidence>
<keyword evidence="7" id="KW-0732">Signal</keyword>
<dbReference type="InterPro" id="IPR018121">
    <property type="entry name" value="7-in-absentia-prot_TRAF-dom"/>
</dbReference>
<dbReference type="Pfam" id="PF21361">
    <property type="entry name" value="Sina_ZnF"/>
    <property type="match status" value="1"/>
</dbReference>
<protein>
    <recommendedName>
        <fullName evidence="5">E3 ubiquitin-protein ligase</fullName>
        <ecNumber evidence="5">2.3.2.27</ecNumber>
    </recommendedName>
</protein>
<dbReference type="Proteomes" id="UP001591681">
    <property type="component" value="Unassembled WGS sequence"/>
</dbReference>
<reference evidence="9 10" key="1">
    <citation type="submission" date="2024-09" db="EMBL/GenBank/DDBJ databases">
        <title>A chromosome-level genome assembly of Gray's grenadier anchovy, Coilia grayii.</title>
        <authorList>
            <person name="Fu Z."/>
        </authorList>
    </citation>
    <scope>NUCLEOTIDE SEQUENCE [LARGE SCALE GENOMIC DNA]</scope>
    <source>
        <strain evidence="9">G4</strain>
        <tissue evidence="9">Muscle</tissue>
    </source>
</reference>
<dbReference type="Pfam" id="PF03145">
    <property type="entry name" value="Sina_TRAF"/>
    <property type="match status" value="1"/>
</dbReference>
<keyword evidence="10" id="KW-1185">Reference proteome</keyword>
<comment type="caution">
    <text evidence="9">The sequence shown here is derived from an EMBL/GenBank/DDBJ whole genome shotgun (WGS) entry which is preliminary data.</text>
</comment>
<dbReference type="AlphaFoldDB" id="A0ABD1K4W4"/>
<dbReference type="SUPFAM" id="SSF49599">
    <property type="entry name" value="TRAF domain-like"/>
    <property type="match status" value="1"/>
</dbReference>
<sequence length="260" mass="28142">MAAPFLLHLTFLSPASIPHTAVFLSSVPQQCTQLGYVRSQRRCPDVVNTDQREASELPACTCPCSSSCRWQGILGDVVPHLIQAHRLITHREGKEVVFPLSNSSAAADAVDRVMLQSCFGRAFVLVVKKQPVVAGGPASFFATVLFVGASEEAEGFVYRLELRGDRRRLMWEATPRAIQGSLATGPTDSDCMMFEPSVASLFTASGTLGLHVSIYRSCSTTDPSPHTQELPPHRQLTGRANPASLTQGSPYLETMPSAQL</sequence>
<feature type="region of interest" description="Disordered" evidence="6">
    <location>
        <begin position="221"/>
        <end position="260"/>
    </location>
</feature>
<dbReference type="GO" id="GO:0061630">
    <property type="term" value="F:ubiquitin protein ligase activity"/>
    <property type="evidence" value="ECO:0007669"/>
    <property type="project" value="UniProtKB-EC"/>
</dbReference>
<comment type="domain">
    <text evidence="5">The SBD domain (substrate-binding domain) mediates the interaction with substrate proteins. It is related to the TRAF family.</text>
</comment>
<comment type="function">
    <text evidence="5">E3 ubiquitin-protein ligase that mediates ubiquitination and subsequent proteasomal degradation of target proteins. E3 ubiquitin ligases accept ubiquitin from an E2 ubiquitin-conjugating enzyme in the form of a thioester and then directly transfers the ubiquitin to targeted substrates.</text>
</comment>
<keyword evidence="5" id="KW-0833">Ubl conjugation pathway</keyword>
<keyword evidence="3 5" id="KW-0863">Zinc-finger</keyword>
<evidence type="ECO:0000256" key="4">
    <source>
        <dbReference type="ARBA" id="ARBA00022833"/>
    </source>
</evidence>
<gene>
    <name evidence="9" type="ORF">ACEWY4_008900</name>
</gene>
<evidence type="ECO:0000256" key="1">
    <source>
        <dbReference type="ARBA" id="ARBA00009119"/>
    </source>
</evidence>
<dbReference type="EC" id="2.3.2.27" evidence="5"/>
<comment type="pathway">
    <text evidence="5">Protein modification; protein ubiquitination.</text>
</comment>
<evidence type="ECO:0000313" key="10">
    <source>
        <dbReference type="Proteomes" id="UP001591681"/>
    </source>
</evidence>
<evidence type="ECO:0000256" key="6">
    <source>
        <dbReference type="SAM" id="MobiDB-lite"/>
    </source>
</evidence>
<name>A0ABD1K4W4_9TELE</name>
<dbReference type="PANTHER" id="PTHR45877">
    <property type="entry name" value="E3 UBIQUITIN-PROTEIN LIGASE SIAH2"/>
    <property type="match status" value="1"/>
</dbReference>
<dbReference type="InterPro" id="IPR004162">
    <property type="entry name" value="SINA-like_animal"/>
</dbReference>
<evidence type="ECO:0000256" key="3">
    <source>
        <dbReference type="ARBA" id="ARBA00022771"/>
    </source>
</evidence>
<feature type="chain" id="PRO_5044751244" description="E3 ubiquitin-protein ligase" evidence="7">
    <location>
        <begin position="19"/>
        <end position="260"/>
    </location>
</feature>
<accession>A0ABD1K4W4</accession>
<dbReference type="PANTHER" id="PTHR45877:SF2">
    <property type="entry name" value="E3 UBIQUITIN-PROTEIN LIGASE SINA-RELATED"/>
    <property type="match status" value="1"/>
</dbReference>
<comment type="catalytic activity">
    <reaction evidence="5">
        <text>S-ubiquitinyl-[E2 ubiquitin-conjugating enzyme]-L-cysteine + [acceptor protein]-L-lysine = [E2 ubiquitin-conjugating enzyme]-L-cysteine + N(6)-ubiquitinyl-[acceptor protein]-L-lysine.</text>
        <dbReference type="EC" id="2.3.2.27"/>
    </reaction>
</comment>